<comment type="caution">
    <text evidence="2">The sequence shown here is derived from an EMBL/GenBank/DDBJ whole genome shotgun (WGS) entry which is preliminary data.</text>
</comment>
<dbReference type="Proteomes" id="UP000886687">
    <property type="component" value="Unassembled WGS sequence"/>
</dbReference>
<name>A0A9E4K376_9GAMM</name>
<gene>
    <name evidence="2" type="ORF">JAZ04_03555</name>
</gene>
<keyword evidence="1" id="KW-0812">Transmembrane</keyword>
<feature type="transmembrane region" description="Helical" evidence="1">
    <location>
        <begin position="71"/>
        <end position="92"/>
    </location>
</feature>
<sequence length="137" mass="16090">MSQAIINYPERIRRYHYLGYIRHYYNAARHTHPFRFLVFILFGSIVVFSLAVSCTFAIINNTFQGSLVVCYGLTTLMYLMGFSVVPTIVLWIQGYRHREKILSSEIPDNMPQNSGKEVWYVLLLLSLYQSINKIIEW</sequence>
<keyword evidence="1" id="KW-0472">Membrane</keyword>
<accession>A0A9E4K376</accession>
<dbReference type="EMBL" id="JAEPDI010000001">
    <property type="protein sequence ID" value="MCG7937920.1"/>
    <property type="molecule type" value="Genomic_DNA"/>
</dbReference>
<keyword evidence="1" id="KW-1133">Transmembrane helix</keyword>
<evidence type="ECO:0000256" key="1">
    <source>
        <dbReference type="SAM" id="Phobius"/>
    </source>
</evidence>
<evidence type="ECO:0000313" key="2">
    <source>
        <dbReference type="EMBL" id="MCG7937920.1"/>
    </source>
</evidence>
<dbReference type="AlphaFoldDB" id="A0A9E4K376"/>
<evidence type="ECO:0000313" key="3">
    <source>
        <dbReference type="Proteomes" id="UP000886687"/>
    </source>
</evidence>
<proteinExistence type="predicted"/>
<feature type="transmembrane region" description="Helical" evidence="1">
    <location>
        <begin position="36"/>
        <end position="59"/>
    </location>
</feature>
<reference evidence="2" key="1">
    <citation type="journal article" date="2021" name="Proc. Natl. Acad. Sci. U.S.A.">
        <title>Global biogeography of chemosynthetic symbionts reveals both localized and globally distributed symbiont groups. .</title>
        <authorList>
            <person name="Osvatic J.T."/>
            <person name="Wilkins L.G.E."/>
            <person name="Leibrecht L."/>
            <person name="Leray M."/>
            <person name="Zauner S."/>
            <person name="Polzin J."/>
            <person name="Camacho Y."/>
            <person name="Gros O."/>
            <person name="van Gils J.A."/>
            <person name="Eisen J.A."/>
            <person name="Petersen J.M."/>
            <person name="Yuen B."/>
        </authorList>
    </citation>
    <scope>NUCLEOTIDE SEQUENCE</scope>
    <source>
        <strain evidence="2">MAGL173</strain>
    </source>
</reference>
<protein>
    <submittedName>
        <fullName evidence="2">Uncharacterized protein</fullName>
    </submittedName>
</protein>
<organism evidence="2 3">
    <name type="scientific">Candidatus Thiodiazotropha lotti</name>
    <dbReference type="NCBI Taxonomy" id="2792787"/>
    <lineage>
        <taxon>Bacteria</taxon>
        <taxon>Pseudomonadati</taxon>
        <taxon>Pseudomonadota</taxon>
        <taxon>Gammaproteobacteria</taxon>
        <taxon>Chromatiales</taxon>
        <taxon>Sedimenticolaceae</taxon>
        <taxon>Candidatus Thiodiazotropha</taxon>
    </lineage>
</organism>